<feature type="compositionally biased region" description="Polar residues" evidence="1">
    <location>
        <begin position="72"/>
        <end position="81"/>
    </location>
</feature>
<dbReference type="Proteomes" id="UP001149813">
    <property type="component" value="Unassembled WGS sequence"/>
</dbReference>
<proteinExistence type="predicted"/>
<dbReference type="AlphaFoldDB" id="A0A9W8CNF9"/>
<keyword evidence="3" id="KW-1185">Reference proteome</keyword>
<comment type="caution">
    <text evidence="2">The sequence shown here is derived from an EMBL/GenBank/DDBJ whole genome shotgun (WGS) entry which is preliminary data.</text>
</comment>
<protein>
    <submittedName>
        <fullName evidence="2">Uncharacterized protein</fullName>
    </submittedName>
</protein>
<sequence length="174" mass="19064">MAVADRPTEYLELGAAKVRPKAARLLGLVTPTSASSPWPTDTPKASQTLGKRSDSFSQRLLDTAPEDEALSQPLTPQSPLSDTPLAESPVPSAKVSRWVPDWPEPDAEYVEMLRRRASPTLPLADTPGIAQQHVLAVDDPLVVWHQEARLTRCAGMPQGATNRWVRHHGWQLPV</sequence>
<dbReference type="OrthoDB" id="9909019at2759"/>
<reference evidence="2" key="1">
    <citation type="submission" date="2022-07" db="EMBL/GenBank/DDBJ databases">
        <title>Phylogenomic reconstructions and comparative analyses of Kickxellomycotina fungi.</title>
        <authorList>
            <person name="Reynolds N.K."/>
            <person name="Stajich J.E."/>
            <person name="Barry K."/>
            <person name="Grigoriev I.V."/>
            <person name="Crous P."/>
            <person name="Smith M.E."/>
        </authorList>
    </citation>
    <scope>NUCLEOTIDE SEQUENCE</scope>
    <source>
        <strain evidence="2">NBRC 32514</strain>
    </source>
</reference>
<organism evidence="2 3">
    <name type="scientific">Coemansia erecta</name>
    <dbReference type="NCBI Taxonomy" id="147472"/>
    <lineage>
        <taxon>Eukaryota</taxon>
        <taxon>Fungi</taxon>
        <taxon>Fungi incertae sedis</taxon>
        <taxon>Zoopagomycota</taxon>
        <taxon>Kickxellomycotina</taxon>
        <taxon>Kickxellomycetes</taxon>
        <taxon>Kickxellales</taxon>
        <taxon>Kickxellaceae</taxon>
        <taxon>Coemansia</taxon>
    </lineage>
</organism>
<name>A0A9W8CNF9_9FUNG</name>
<feature type="region of interest" description="Disordered" evidence="1">
    <location>
        <begin position="29"/>
        <end position="99"/>
    </location>
</feature>
<evidence type="ECO:0000313" key="2">
    <source>
        <dbReference type="EMBL" id="KAJ1718451.1"/>
    </source>
</evidence>
<accession>A0A9W8CNF9</accession>
<dbReference type="EMBL" id="JANBOJ010000900">
    <property type="protein sequence ID" value="KAJ1718451.1"/>
    <property type="molecule type" value="Genomic_DNA"/>
</dbReference>
<feature type="non-terminal residue" evidence="2">
    <location>
        <position position="174"/>
    </location>
</feature>
<evidence type="ECO:0000256" key="1">
    <source>
        <dbReference type="SAM" id="MobiDB-lite"/>
    </source>
</evidence>
<feature type="compositionally biased region" description="Polar residues" evidence="1">
    <location>
        <begin position="30"/>
        <end position="60"/>
    </location>
</feature>
<gene>
    <name evidence="2" type="ORF">LPJ53_006513</name>
</gene>
<evidence type="ECO:0000313" key="3">
    <source>
        <dbReference type="Proteomes" id="UP001149813"/>
    </source>
</evidence>